<gene>
    <name evidence="3" type="ORF">HNR32_002282</name>
</gene>
<evidence type="ECO:0000313" key="4">
    <source>
        <dbReference type="Proteomes" id="UP000559117"/>
    </source>
</evidence>
<reference evidence="3 4" key="1">
    <citation type="submission" date="2020-08" db="EMBL/GenBank/DDBJ databases">
        <title>Genomic Encyclopedia of Type Strains, Phase IV (KMG-IV): sequencing the most valuable type-strain genomes for metagenomic binning, comparative biology and taxonomic classification.</title>
        <authorList>
            <person name="Goeker M."/>
        </authorList>
    </citation>
    <scope>NUCLEOTIDE SEQUENCE [LARGE SCALE GENOMIC DNA]</scope>
    <source>
        <strain evidence="3 4">DSM 24661</strain>
    </source>
</reference>
<dbReference type="AlphaFoldDB" id="A0A840UXK4"/>
<comment type="caution">
    <text evidence="3">The sequence shown here is derived from an EMBL/GenBank/DDBJ whole genome shotgun (WGS) entry which is preliminary data.</text>
</comment>
<evidence type="ECO:0000256" key="2">
    <source>
        <dbReference type="SAM" id="SignalP"/>
    </source>
</evidence>
<feature type="signal peptide" evidence="2">
    <location>
        <begin position="1"/>
        <end position="30"/>
    </location>
</feature>
<evidence type="ECO:0000313" key="3">
    <source>
        <dbReference type="EMBL" id="MBB5337125.1"/>
    </source>
</evidence>
<accession>A0A840UXK4</accession>
<evidence type="ECO:0000256" key="1">
    <source>
        <dbReference type="SAM" id="MobiDB-lite"/>
    </source>
</evidence>
<feature type="compositionally biased region" description="Pro residues" evidence="1">
    <location>
        <begin position="48"/>
        <end position="58"/>
    </location>
</feature>
<dbReference type="Proteomes" id="UP000559117">
    <property type="component" value="Unassembled WGS sequence"/>
</dbReference>
<proteinExistence type="predicted"/>
<organism evidence="3 4">
    <name type="scientific">Pectinatus brassicae</name>
    <dbReference type="NCBI Taxonomy" id="862415"/>
    <lineage>
        <taxon>Bacteria</taxon>
        <taxon>Bacillati</taxon>
        <taxon>Bacillota</taxon>
        <taxon>Negativicutes</taxon>
        <taxon>Selenomonadales</taxon>
        <taxon>Selenomonadaceae</taxon>
        <taxon>Pectinatus</taxon>
    </lineage>
</organism>
<keyword evidence="4" id="KW-1185">Reference proteome</keyword>
<name>A0A840UXK4_9FIRM</name>
<keyword evidence="2" id="KW-0732">Signal</keyword>
<dbReference type="EMBL" id="JACHFH010000034">
    <property type="protein sequence ID" value="MBB5337125.1"/>
    <property type="molecule type" value="Genomic_DNA"/>
</dbReference>
<feature type="chain" id="PRO_5032947989" evidence="2">
    <location>
        <begin position="31"/>
        <end position="81"/>
    </location>
</feature>
<feature type="region of interest" description="Disordered" evidence="1">
    <location>
        <begin position="38"/>
        <end position="81"/>
    </location>
</feature>
<protein>
    <submittedName>
        <fullName evidence="3">Uncharacterized protein</fullName>
    </submittedName>
</protein>
<sequence length="81" mass="9077">MFISKKKRISAFALSIFAAVGILGSTIVSAHPFINNQQSTQSYAQETPLPPTESNPPSHPRHRVDGHMDLNNHWVQGKWVR</sequence>